<evidence type="ECO:0000256" key="4">
    <source>
        <dbReference type="ARBA" id="ARBA00022989"/>
    </source>
</evidence>
<keyword evidence="9" id="KW-1185">Reference proteome</keyword>
<feature type="transmembrane region" description="Helical" evidence="6">
    <location>
        <begin position="65"/>
        <end position="85"/>
    </location>
</feature>
<evidence type="ECO:0000313" key="8">
    <source>
        <dbReference type="EMBL" id="RAL21316.1"/>
    </source>
</evidence>
<keyword evidence="5 6" id="KW-0472">Membrane</keyword>
<name>A0A364K0V2_9BACL</name>
<feature type="domain" description="ABC3 transporter permease C-terminal" evidence="7">
    <location>
        <begin position="67"/>
        <end position="181"/>
    </location>
</feature>
<feature type="transmembrane region" description="Helical" evidence="6">
    <location>
        <begin position="226"/>
        <end position="253"/>
    </location>
</feature>
<evidence type="ECO:0000313" key="9">
    <source>
        <dbReference type="Proteomes" id="UP000251213"/>
    </source>
</evidence>
<comment type="subcellular location">
    <subcellularLocation>
        <location evidence="1 6">Cell membrane</location>
        <topology evidence="1 6">Multi-pass membrane protein</topology>
    </subcellularLocation>
</comment>
<evidence type="ECO:0000256" key="3">
    <source>
        <dbReference type="ARBA" id="ARBA00022692"/>
    </source>
</evidence>
<dbReference type="Proteomes" id="UP000251213">
    <property type="component" value="Unassembled WGS sequence"/>
</dbReference>
<dbReference type="PANTHER" id="PTHR46795">
    <property type="entry name" value="ABC TRANSPORTER PERMEASE-RELATED-RELATED"/>
    <property type="match status" value="1"/>
</dbReference>
<dbReference type="InterPro" id="IPR003838">
    <property type="entry name" value="ABC3_permease_C"/>
</dbReference>
<accession>A0A364K0V2</accession>
<reference evidence="8 9" key="1">
    <citation type="submission" date="2018-06" db="EMBL/GenBank/DDBJ databases">
        <title>Thermoflavimicrobium daqus sp. nov., a thermophilic microbe isolated from Moutai-flavour Daqu.</title>
        <authorList>
            <person name="Wang X."/>
            <person name="Zhou H."/>
        </authorList>
    </citation>
    <scope>NUCLEOTIDE SEQUENCE [LARGE SCALE GENOMIC DNA]</scope>
    <source>
        <strain evidence="8 9">FBKL4.011</strain>
    </source>
</reference>
<feature type="transmembrane region" description="Helical" evidence="6">
    <location>
        <begin position="21"/>
        <end position="45"/>
    </location>
</feature>
<dbReference type="OrthoDB" id="1937696at2"/>
<feature type="transmembrane region" description="Helical" evidence="6">
    <location>
        <begin position="520"/>
        <end position="542"/>
    </location>
</feature>
<feature type="transmembrane region" description="Helical" evidence="6">
    <location>
        <begin position="200"/>
        <end position="220"/>
    </location>
</feature>
<keyword evidence="3 6" id="KW-0812">Transmembrane</keyword>
<dbReference type="InterPro" id="IPR027022">
    <property type="entry name" value="ABC_permease_BceB-typ"/>
</dbReference>
<dbReference type="GO" id="GO:0005886">
    <property type="term" value="C:plasma membrane"/>
    <property type="evidence" value="ECO:0007669"/>
    <property type="project" value="UniProtKB-SubCell"/>
</dbReference>
<feature type="transmembrane region" description="Helical" evidence="6">
    <location>
        <begin position="282"/>
        <end position="303"/>
    </location>
</feature>
<dbReference type="GO" id="GO:0055085">
    <property type="term" value="P:transmembrane transport"/>
    <property type="evidence" value="ECO:0007669"/>
    <property type="project" value="UniProtKB-UniRule"/>
</dbReference>
<dbReference type="PANTHER" id="PTHR46795:SF1">
    <property type="entry name" value="ABC TRANSPORTER PERMEASE PROTEIN"/>
    <property type="match status" value="1"/>
</dbReference>
<keyword evidence="4 6" id="KW-1133">Transmembrane helix</keyword>
<organism evidence="8 9">
    <name type="scientific">Thermoflavimicrobium daqui</name>
    <dbReference type="NCBI Taxonomy" id="2137476"/>
    <lineage>
        <taxon>Bacteria</taxon>
        <taxon>Bacillati</taxon>
        <taxon>Bacillota</taxon>
        <taxon>Bacilli</taxon>
        <taxon>Bacillales</taxon>
        <taxon>Thermoactinomycetaceae</taxon>
        <taxon>Thermoflavimicrobium</taxon>
    </lineage>
</organism>
<feature type="transmembrane region" description="Helical" evidence="6">
    <location>
        <begin position="105"/>
        <end position="136"/>
    </location>
</feature>
<comment type="caution">
    <text evidence="8">The sequence shown here is derived from an EMBL/GenBank/DDBJ whole genome shotgun (WGS) entry which is preliminary data.</text>
</comment>
<evidence type="ECO:0000259" key="7">
    <source>
        <dbReference type="Pfam" id="PF02687"/>
    </source>
</evidence>
<feature type="transmembrane region" description="Helical" evidence="6">
    <location>
        <begin position="156"/>
        <end position="179"/>
    </location>
</feature>
<evidence type="ECO:0000256" key="6">
    <source>
        <dbReference type="PIRNR" id="PIRNR018968"/>
    </source>
</evidence>
<dbReference type="AlphaFoldDB" id="A0A364K0V2"/>
<protein>
    <submittedName>
        <fullName evidence="8">ABC transporter permease</fullName>
    </submittedName>
</protein>
<evidence type="ECO:0000256" key="1">
    <source>
        <dbReference type="ARBA" id="ARBA00004651"/>
    </source>
</evidence>
<dbReference type="Pfam" id="PF02687">
    <property type="entry name" value="FtsX"/>
    <property type="match status" value="1"/>
</dbReference>
<comment type="similarity">
    <text evidence="6">Belongs to the ABC-4 integral membrane protein family.</text>
</comment>
<gene>
    <name evidence="8" type="ORF">DL897_16895</name>
</gene>
<proteinExistence type="inferred from homology"/>
<keyword evidence="2 6" id="KW-1003">Cell membrane</keyword>
<dbReference type="PIRSF" id="PIRSF018968">
    <property type="entry name" value="ABC_permease_BceB"/>
    <property type="match status" value="1"/>
</dbReference>
<feature type="transmembrane region" description="Helical" evidence="6">
    <location>
        <begin position="614"/>
        <end position="632"/>
    </location>
</feature>
<evidence type="ECO:0000256" key="2">
    <source>
        <dbReference type="ARBA" id="ARBA00022475"/>
    </source>
</evidence>
<feature type="transmembrane region" description="Helical" evidence="6">
    <location>
        <begin position="576"/>
        <end position="594"/>
    </location>
</feature>
<evidence type="ECO:0000256" key="5">
    <source>
        <dbReference type="ARBA" id="ARBA00023136"/>
    </source>
</evidence>
<sequence>MRREAMRFWQFALNNVRRNAHAYSAYFLSSSFAVMIFFTYAVFIFHPDITKSRLGESVRIGMTAAEFVIFGFSFLFVLFSISAFLKARKNDFGILIILGASGKQLNYLIFLENMLIGSASIAVGIGSGMIFSKLFLLIGTRVMEIKKLPMYLPWEAIKLTIGAFFALFFIISWFTVLFIRQNQVLEFLQGAKKLQSEPKVSPFLSIVSIVAFTGSIYLFQHPTNNIIPLILLLNMIGTYFFFSQLIVLAILLLKKNRWLFWRGTNLLWISDMAYKMKDNARMLSMVTIITTMACTSIGLVLMIDQLNKQIYQDTPYDLKFRILEEKEGLADIQTIDRELQLAGVKKYQKVDIHLSYFDFKEILRPLAVIKQSDFRKLEKEFDLKMVPIHSNEGIYLVNPIQWNQEQLKYLNQFTLDKKDVTLQIVEQFKKAVIGLSENVLVVSDSTYHQLKPFRSGNEEKWIYYFIPEWPNHIIPYSNSPQVKVSEQLIKWNRDRLDKNAGGLLLSRTDEYIELKRSMRIMIFIGLFIAAIFTLSMASFLYFKLYTDLDRERRHYLMVSKLGLSVEEIMRSSSIQIAILFFTPLIVAALQTGYALAEMKVMFHLLTYISISRPVMIAIGGFFLAQLIYFWIVRSRYLAHLKRAML</sequence>
<reference evidence="8 9" key="2">
    <citation type="submission" date="2018-06" db="EMBL/GenBank/DDBJ databases">
        <authorList>
            <person name="Zhirakovskaya E."/>
        </authorList>
    </citation>
    <scope>NUCLEOTIDE SEQUENCE [LARGE SCALE GENOMIC DNA]</scope>
    <source>
        <strain evidence="8 9">FBKL4.011</strain>
    </source>
</reference>
<dbReference type="EMBL" id="QJKK01000018">
    <property type="protein sequence ID" value="RAL21316.1"/>
    <property type="molecule type" value="Genomic_DNA"/>
</dbReference>
<dbReference type="InterPro" id="IPR052536">
    <property type="entry name" value="ABC-4_Integral_Memb_Prot"/>
</dbReference>
<keyword evidence="6" id="KW-0813">Transport</keyword>